<dbReference type="Proteomes" id="UP001595075">
    <property type="component" value="Unassembled WGS sequence"/>
</dbReference>
<organism evidence="3 4">
    <name type="scientific">Oculimacula yallundae</name>
    <dbReference type="NCBI Taxonomy" id="86028"/>
    <lineage>
        <taxon>Eukaryota</taxon>
        <taxon>Fungi</taxon>
        <taxon>Dikarya</taxon>
        <taxon>Ascomycota</taxon>
        <taxon>Pezizomycotina</taxon>
        <taxon>Leotiomycetes</taxon>
        <taxon>Helotiales</taxon>
        <taxon>Ploettnerulaceae</taxon>
        <taxon>Oculimacula</taxon>
    </lineage>
</organism>
<evidence type="ECO:0000259" key="2">
    <source>
        <dbReference type="Pfam" id="PF01979"/>
    </source>
</evidence>
<dbReference type="InterPro" id="IPR050287">
    <property type="entry name" value="MTA/SAH_deaminase"/>
</dbReference>
<reference evidence="3 4" key="1">
    <citation type="journal article" date="2024" name="Commun. Biol.">
        <title>Comparative genomic analysis of thermophilic fungi reveals convergent evolutionary adaptations and gene losses.</title>
        <authorList>
            <person name="Steindorff A.S."/>
            <person name="Aguilar-Pontes M.V."/>
            <person name="Robinson A.J."/>
            <person name="Andreopoulos B."/>
            <person name="LaButti K."/>
            <person name="Kuo A."/>
            <person name="Mondo S."/>
            <person name="Riley R."/>
            <person name="Otillar R."/>
            <person name="Haridas S."/>
            <person name="Lipzen A."/>
            <person name="Grimwood J."/>
            <person name="Schmutz J."/>
            <person name="Clum A."/>
            <person name="Reid I.D."/>
            <person name="Moisan M.C."/>
            <person name="Butler G."/>
            <person name="Nguyen T.T.M."/>
            <person name="Dewar K."/>
            <person name="Conant G."/>
            <person name="Drula E."/>
            <person name="Henrissat B."/>
            <person name="Hansel C."/>
            <person name="Singer S."/>
            <person name="Hutchinson M.I."/>
            <person name="de Vries R.P."/>
            <person name="Natvig D.O."/>
            <person name="Powell A.J."/>
            <person name="Tsang A."/>
            <person name="Grigoriev I.V."/>
        </authorList>
    </citation>
    <scope>NUCLEOTIDE SEQUENCE [LARGE SCALE GENOMIC DNA]</scope>
    <source>
        <strain evidence="3 4">CBS 494.80</strain>
    </source>
</reference>
<keyword evidence="4" id="KW-1185">Reference proteome</keyword>
<dbReference type="InterPro" id="IPR032466">
    <property type="entry name" value="Metal_Hydrolase"/>
</dbReference>
<name>A0ABR4BTW4_9HELO</name>
<dbReference type="EMBL" id="JAZHXI010000024">
    <property type="protein sequence ID" value="KAL2060113.1"/>
    <property type="molecule type" value="Genomic_DNA"/>
</dbReference>
<evidence type="ECO:0000313" key="4">
    <source>
        <dbReference type="Proteomes" id="UP001595075"/>
    </source>
</evidence>
<dbReference type="Gene3D" id="2.30.40.10">
    <property type="entry name" value="Urease, subunit C, domain 1"/>
    <property type="match status" value="1"/>
</dbReference>
<proteinExistence type="predicted"/>
<dbReference type="Pfam" id="PF01979">
    <property type="entry name" value="Amidohydro_1"/>
    <property type="match status" value="1"/>
</dbReference>
<comment type="caution">
    <text evidence="3">The sequence shown here is derived from an EMBL/GenBank/DDBJ whole genome shotgun (WGS) entry which is preliminary data.</text>
</comment>
<dbReference type="PANTHER" id="PTHR43794">
    <property type="entry name" value="AMINOHYDROLASE SSNA-RELATED"/>
    <property type="match status" value="1"/>
</dbReference>
<dbReference type="InterPro" id="IPR011059">
    <property type="entry name" value="Metal-dep_hydrolase_composite"/>
</dbReference>
<protein>
    <recommendedName>
        <fullName evidence="2">Amidohydrolase-related domain-containing protein</fullName>
    </recommendedName>
</protein>
<evidence type="ECO:0000256" key="1">
    <source>
        <dbReference type="ARBA" id="ARBA00022801"/>
    </source>
</evidence>
<feature type="domain" description="Amidohydrolase-related" evidence="2">
    <location>
        <begin position="58"/>
        <end position="423"/>
    </location>
</feature>
<keyword evidence="1" id="KW-0378">Hydrolase</keyword>
<dbReference type="Gene3D" id="3.20.20.140">
    <property type="entry name" value="Metal-dependent hydrolases"/>
    <property type="match status" value="1"/>
</dbReference>
<dbReference type="SUPFAM" id="SSF51338">
    <property type="entry name" value="Composite domain of metallo-dependent hydrolases"/>
    <property type="match status" value="2"/>
</dbReference>
<dbReference type="PANTHER" id="PTHR43794:SF11">
    <property type="entry name" value="AMIDOHYDROLASE-RELATED DOMAIN-CONTAINING PROTEIN"/>
    <property type="match status" value="1"/>
</dbReference>
<gene>
    <name evidence="3" type="ORF">VTL71DRAFT_9935</name>
</gene>
<dbReference type="SUPFAM" id="SSF51556">
    <property type="entry name" value="Metallo-dependent hydrolases"/>
    <property type="match status" value="1"/>
</dbReference>
<sequence length="497" mass="54030">MAISILLRGGTVLVHDEEEHVHPIKADILIEGSVISMIESDIPAGTETRVVDCVDKLLSPGFVDTHHHVWQTLLKGRHGNDLLLDYFGHGNFTSSIHSPEDLFWGQLAGCLECIDAGTTTVVDHAHLNDTPDSTKAAIAATVTTGIRSVFCYCPTTLVESWKPFTLSQSPFAPWTMDLLDELVAKGPFGDGRVTLGFAFDYLYLPKEMLAGIYEHVRSLGIKVNTLHYTGNAITGLESQIEKLASYDLLNSSFLFSHATNATPSDAALLAKTNSHVSTTPSTELQMAQGPCAAFHPTLDFTPHCGVGIDCHSNQSASIPSELRILLQASRGAYNNKFIEKGKVPRKVNHTTEEAFNLGTVGGARAAKMEGKIGTLKVGAFADILVWDALSPGMVCGAQHDPVSAIVLNSCPGDIEMVIVGGKVRKEGGKLRSVDFREGREMWNGVKEDVLEWRDVSKELVKRREVIQKKIEGIDMEVARKGVIAVFQTDESLIVESI</sequence>
<accession>A0ABR4BTW4</accession>
<evidence type="ECO:0000313" key="3">
    <source>
        <dbReference type="EMBL" id="KAL2060113.1"/>
    </source>
</evidence>
<dbReference type="InterPro" id="IPR006680">
    <property type="entry name" value="Amidohydro-rel"/>
</dbReference>